<proteinExistence type="predicted"/>
<evidence type="ECO:0000313" key="1">
    <source>
        <dbReference type="EMBL" id="SPD14808.1"/>
    </source>
</evidence>
<dbReference type="AlphaFoldDB" id="A0A2N9HS05"/>
<accession>A0A2N9HS05</accession>
<name>A0A2N9HS05_FAGSY</name>
<dbReference type="EMBL" id="OIVN01003996">
    <property type="protein sequence ID" value="SPD14808.1"/>
    <property type="molecule type" value="Genomic_DNA"/>
</dbReference>
<gene>
    <name evidence="1" type="ORF">FSB_LOCUS42690</name>
</gene>
<organism evidence="1">
    <name type="scientific">Fagus sylvatica</name>
    <name type="common">Beechnut</name>
    <dbReference type="NCBI Taxonomy" id="28930"/>
    <lineage>
        <taxon>Eukaryota</taxon>
        <taxon>Viridiplantae</taxon>
        <taxon>Streptophyta</taxon>
        <taxon>Embryophyta</taxon>
        <taxon>Tracheophyta</taxon>
        <taxon>Spermatophyta</taxon>
        <taxon>Magnoliopsida</taxon>
        <taxon>eudicotyledons</taxon>
        <taxon>Gunneridae</taxon>
        <taxon>Pentapetalae</taxon>
        <taxon>rosids</taxon>
        <taxon>fabids</taxon>
        <taxon>Fagales</taxon>
        <taxon>Fagaceae</taxon>
        <taxon>Fagus</taxon>
    </lineage>
</organism>
<reference evidence="1" key="1">
    <citation type="submission" date="2018-02" db="EMBL/GenBank/DDBJ databases">
        <authorList>
            <person name="Cohen D.B."/>
            <person name="Kent A.D."/>
        </authorList>
    </citation>
    <scope>NUCLEOTIDE SEQUENCE</scope>
</reference>
<protein>
    <submittedName>
        <fullName evidence="1">Uncharacterized protein</fullName>
    </submittedName>
</protein>
<sequence length="76" mass="8573">MSYQTLIRRGEDFVTNSDEVDFGFRVKWKDIIGYPRLSSGEFSKVGVEDLDAVDVGLGFEEAGDLGRWWEVVNDGP</sequence>